<evidence type="ECO:0000259" key="12">
    <source>
        <dbReference type="PROSITE" id="PS51749"/>
    </source>
</evidence>
<dbReference type="HAMAP" id="MF_01480">
    <property type="entry name" value="Cas9"/>
    <property type="match status" value="1"/>
</dbReference>
<dbReference type="InterPro" id="IPR036397">
    <property type="entry name" value="RNaseH_sf"/>
</dbReference>
<dbReference type="GO" id="GO:0003677">
    <property type="term" value="F:DNA binding"/>
    <property type="evidence" value="ECO:0007669"/>
    <property type="project" value="UniProtKB-KW"/>
</dbReference>
<dbReference type="GO" id="GO:0004519">
    <property type="term" value="F:endonuclease activity"/>
    <property type="evidence" value="ECO:0007669"/>
    <property type="project" value="UniProtKB-KW"/>
</dbReference>
<keyword evidence="3" id="KW-0479">Metal-binding</keyword>
<evidence type="ECO:0000256" key="9">
    <source>
        <dbReference type="ARBA" id="ARBA00023125"/>
    </source>
</evidence>
<evidence type="ECO:0000256" key="10">
    <source>
        <dbReference type="ARBA" id="ARBA00023211"/>
    </source>
</evidence>
<dbReference type="InterPro" id="IPR041383">
    <property type="entry name" value="RuvC_III"/>
</dbReference>
<reference evidence="13" key="1">
    <citation type="submission" date="2019-08" db="EMBL/GenBank/DDBJ databases">
        <authorList>
            <person name="Kucharzyk K."/>
            <person name="Murdoch R.W."/>
            <person name="Higgins S."/>
            <person name="Loffler F."/>
        </authorList>
    </citation>
    <scope>NUCLEOTIDE SEQUENCE</scope>
</reference>
<gene>
    <name evidence="13" type="primary">cas9_2</name>
    <name evidence="13" type="ORF">SDC9_24459</name>
</gene>
<evidence type="ECO:0000256" key="2">
    <source>
        <dbReference type="ARBA" id="ARBA00022722"/>
    </source>
</evidence>
<dbReference type="GO" id="GO:0051607">
    <property type="term" value="P:defense response to virus"/>
    <property type="evidence" value="ECO:0007669"/>
    <property type="project" value="UniProtKB-KW"/>
</dbReference>
<evidence type="ECO:0000256" key="7">
    <source>
        <dbReference type="ARBA" id="ARBA00022884"/>
    </source>
</evidence>
<keyword evidence="2" id="KW-0540">Nuclease</keyword>
<accession>A0A644UI78</accession>
<dbReference type="GO" id="GO:0046872">
    <property type="term" value="F:metal ion binding"/>
    <property type="evidence" value="ECO:0007669"/>
    <property type="project" value="UniProtKB-KW"/>
</dbReference>
<dbReference type="EC" id="3.1.-.-" evidence="13"/>
<dbReference type="GO" id="GO:0016787">
    <property type="term" value="F:hydrolase activity"/>
    <property type="evidence" value="ECO:0007669"/>
    <property type="project" value="UniProtKB-KW"/>
</dbReference>
<dbReference type="EMBL" id="VSSQ01000118">
    <property type="protein sequence ID" value="MPL78590.1"/>
    <property type="molecule type" value="Genomic_DNA"/>
</dbReference>
<evidence type="ECO:0000256" key="8">
    <source>
        <dbReference type="ARBA" id="ARBA00023118"/>
    </source>
</evidence>
<evidence type="ECO:0000256" key="3">
    <source>
        <dbReference type="ARBA" id="ARBA00022723"/>
    </source>
</evidence>
<dbReference type="InterPro" id="IPR003615">
    <property type="entry name" value="HNH_nuc"/>
</dbReference>
<dbReference type="AlphaFoldDB" id="A0A644UI78"/>
<evidence type="ECO:0000256" key="1">
    <source>
        <dbReference type="ARBA" id="ARBA00001946"/>
    </source>
</evidence>
<dbReference type="InterPro" id="IPR033114">
    <property type="entry name" value="HNH_CAS9"/>
</dbReference>
<dbReference type="Gene3D" id="3.30.420.10">
    <property type="entry name" value="Ribonuclease H-like superfamily/Ribonuclease H"/>
    <property type="match status" value="3"/>
</dbReference>
<keyword evidence="8" id="KW-0051">Antiviral defense</keyword>
<name>A0A644UI78_9ZZZZ</name>
<keyword evidence="5 13" id="KW-0378">Hydrolase</keyword>
<keyword evidence="6" id="KW-0460">Magnesium</keyword>
<evidence type="ECO:0000256" key="6">
    <source>
        <dbReference type="ARBA" id="ARBA00022842"/>
    </source>
</evidence>
<evidence type="ECO:0000256" key="11">
    <source>
        <dbReference type="SAM" id="MobiDB-lite"/>
    </source>
</evidence>
<organism evidence="13">
    <name type="scientific">bioreactor metagenome</name>
    <dbReference type="NCBI Taxonomy" id="1076179"/>
    <lineage>
        <taxon>unclassified sequences</taxon>
        <taxon>metagenomes</taxon>
        <taxon>ecological metagenomes</taxon>
    </lineage>
</organism>
<keyword evidence="7" id="KW-0694">RNA-binding</keyword>
<keyword evidence="10" id="KW-0464">Manganese</keyword>
<dbReference type="GO" id="GO:0003723">
    <property type="term" value="F:RNA binding"/>
    <property type="evidence" value="ECO:0007669"/>
    <property type="project" value="UniProtKB-KW"/>
</dbReference>
<keyword evidence="4 13" id="KW-0255">Endonuclease</keyword>
<dbReference type="NCBIfam" id="TIGR01865">
    <property type="entry name" value="cas_Csn1"/>
    <property type="match status" value="1"/>
</dbReference>
<comment type="cofactor">
    <cofactor evidence="1">
        <name>Mg(2+)</name>
        <dbReference type="ChEBI" id="CHEBI:18420"/>
    </cofactor>
</comment>
<comment type="caution">
    <text evidence="13">The sequence shown here is derived from an EMBL/GenBank/DDBJ whole genome shotgun (WGS) entry which is preliminary data.</text>
</comment>
<dbReference type="PROSITE" id="PS51749">
    <property type="entry name" value="HNH_CAS9"/>
    <property type="match status" value="1"/>
</dbReference>
<feature type="region of interest" description="Disordered" evidence="11">
    <location>
        <begin position="36"/>
        <end position="69"/>
    </location>
</feature>
<evidence type="ECO:0000256" key="4">
    <source>
        <dbReference type="ARBA" id="ARBA00022759"/>
    </source>
</evidence>
<proteinExistence type="inferred from homology"/>
<sequence>MKWRLGLDMGTGSIGWAAVRLANKTPTELMDMGVRVFPDGREPAGDGRTGDPLNERRRTARQMRRQRDRRIRRKKTMLRYLIASGYLPAEKASRKTIERLDPYSLRNEAVSRLLRKEELARILMQLTGRRGFKSNRKEQVASQNKETAGMLAGIARLSATLGGKTLGQWMYKELKEKGVLRFRPETIKSKINYSFYPSREMYEKEFEAIRRIQESGHSKLDWDKLYRIIYFQRPLKRPARGTCLFYTDEERGYRALPSAHRFRILQEINNLKYFDEDNRLVDIAEHFKETLYNLLEKQKSLKFDQIRKEFSHIIGEPFTFLFNLEDIKRKELKGNTTSCDFRNEKYFGQQWDFLNWQTQDELVERLIIEDDETKIIELLEKYNLSADQKNNILKWTYPIGTTMLSARFMRECSDIMLNLFIPYHDAVAKMGMHHSDFEKKPIRSSLPYYGEILTSLTTKASGNQQDTEEIRYGRISNPTVHIALNQLRKLVNALIRRYGKPSEIIVEVGRNLKTNAKKKLEDFQAQALNQEKNEQVKEELKKLGFIQPSSKLIKKYRLWEELVPEGTGFARRCPYCGKPISASQLLSEEVEIEHILPYSRTLLDSKDNLTVAHKACNQIKKEHTPYEAFGHSPLGFDWETIKELSEKWPSNKRAKFSPQAMDLFDEKNSGFIQRQLTDNAYIAKATKNYLSIICDRDAIWTTSGRMTAKFRGEWGINTLLNANHDTWFKNRSDHRHHALDAIVIALCDRSIVAETSRINRMLGYGAITVPPCPLRREDIEKKLQSVIVSIKPDRGPEGKLYDETAMGAIRVLTRISPNELTEKDIPNINALKVREYLLRLMQEKKSELGDEAFIEVKKYLQQRYKFFDVLRTKWATTTALQNLSDRDIISIVDSHLREDVLRHVKEKSNGRKLTIVLQEYADKHQIRSVRYFPKGQVPVPISSNHNKAYLPYDFYRVDIWLLPGKTKKYEGVFISRTEYFQQKRINQKAPIRKPHPAAKLMMSLHKNDVVEILSPQINELARIAGYATTKNLIDIRPIAAADSIADWTRNTKPELTTSFWPRDCDGQNFKSINMLFTTYTIKQVNITVEGRLSTR</sequence>
<keyword evidence="9" id="KW-0238">DNA-binding</keyword>
<feature type="compositionally biased region" description="Basic residues" evidence="11">
    <location>
        <begin position="58"/>
        <end position="69"/>
    </location>
</feature>
<dbReference type="Pfam" id="PF13395">
    <property type="entry name" value="HNH_4"/>
    <property type="match status" value="1"/>
</dbReference>
<evidence type="ECO:0000256" key="5">
    <source>
        <dbReference type="ARBA" id="ARBA00022801"/>
    </source>
</evidence>
<feature type="compositionally biased region" description="Basic and acidic residues" evidence="11">
    <location>
        <begin position="38"/>
        <end position="57"/>
    </location>
</feature>
<protein>
    <submittedName>
        <fullName evidence="13">CRISPR-associated endonuclease Cas9</fullName>
        <ecNumber evidence="13">3.1.-.-</ecNumber>
    </submittedName>
</protein>
<dbReference type="InterPro" id="IPR028629">
    <property type="entry name" value="Cas9"/>
</dbReference>
<feature type="domain" description="HNH Cas9-type" evidence="12">
    <location>
        <begin position="515"/>
        <end position="676"/>
    </location>
</feature>
<evidence type="ECO:0000313" key="13">
    <source>
        <dbReference type="EMBL" id="MPL78590.1"/>
    </source>
</evidence>
<dbReference type="SMART" id="SM00507">
    <property type="entry name" value="HNHc"/>
    <property type="match status" value="1"/>
</dbReference>
<dbReference type="Pfam" id="PF18541">
    <property type="entry name" value="RuvC_III"/>
    <property type="match status" value="1"/>
</dbReference>